<keyword evidence="6" id="KW-0472">Membrane</keyword>
<comment type="subcellular location">
    <subcellularLocation>
        <location evidence="1">Membrane</location>
        <topology evidence="1">Multi-pass membrane protein</topology>
    </subcellularLocation>
</comment>
<comment type="similarity">
    <text evidence="2">Belongs to the monovalent cation:proton antiporter 2 (CPA2) transporter (TC 2.A.37) family.</text>
</comment>
<protein>
    <submittedName>
        <fullName evidence="8">Cation/H(+) antiporter</fullName>
    </submittedName>
</protein>
<evidence type="ECO:0000256" key="4">
    <source>
        <dbReference type="ARBA" id="ARBA00022692"/>
    </source>
</evidence>
<dbReference type="GO" id="GO:0015297">
    <property type="term" value="F:antiporter activity"/>
    <property type="evidence" value="ECO:0007669"/>
    <property type="project" value="InterPro"/>
</dbReference>
<name>A0A2K9N704_9PROT</name>
<evidence type="ECO:0000313" key="9">
    <source>
        <dbReference type="Proteomes" id="UP000234752"/>
    </source>
</evidence>
<dbReference type="Gene3D" id="1.20.1530.20">
    <property type="match status" value="1"/>
</dbReference>
<dbReference type="GO" id="GO:0016020">
    <property type="term" value="C:membrane"/>
    <property type="evidence" value="ECO:0007669"/>
    <property type="project" value="UniProtKB-SubCell"/>
</dbReference>
<gene>
    <name evidence="8" type="ORF">C0V82_00260</name>
</gene>
<keyword evidence="4" id="KW-0812">Transmembrane</keyword>
<evidence type="ECO:0000313" key="8">
    <source>
        <dbReference type="EMBL" id="AUN28859.1"/>
    </source>
</evidence>
<dbReference type="Proteomes" id="UP000234752">
    <property type="component" value="Chromosome eg_1"/>
</dbReference>
<evidence type="ECO:0000256" key="2">
    <source>
        <dbReference type="ARBA" id="ARBA00005551"/>
    </source>
</evidence>
<evidence type="ECO:0000256" key="5">
    <source>
        <dbReference type="ARBA" id="ARBA00022989"/>
    </source>
</evidence>
<proteinExistence type="inferred from homology"/>
<organism evidence="8 9">
    <name type="scientific">Niveispirillum cyanobacteriorum</name>
    <dbReference type="NCBI Taxonomy" id="1612173"/>
    <lineage>
        <taxon>Bacteria</taxon>
        <taxon>Pseudomonadati</taxon>
        <taxon>Pseudomonadota</taxon>
        <taxon>Alphaproteobacteria</taxon>
        <taxon>Rhodospirillales</taxon>
        <taxon>Azospirillaceae</taxon>
        <taxon>Niveispirillum</taxon>
    </lineage>
</organism>
<dbReference type="InterPro" id="IPR038770">
    <property type="entry name" value="Na+/solute_symporter_sf"/>
</dbReference>
<dbReference type="EMBL" id="CP025611">
    <property type="protein sequence ID" value="AUN28859.1"/>
    <property type="molecule type" value="Genomic_DNA"/>
</dbReference>
<evidence type="ECO:0000256" key="6">
    <source>
        <dbReference type="ARBA" id="ARBA00023136"/>
    </source>
</evidence>
<dbReference type="Pfam" id="PF00999">
    <property type="entry name" value="Na_H_Exchanger"/>
    <property type="match status" value="1"/>
</dbReference>
<dbReference type="GO" id="GO:1902600">
    <property type="term" value="P:proton transmembrane transport"/>
    <property type="evidence" value="ECO:0007669"/>
    <property type="project" value="InterPro"/>
</dbReference>
<dbReference type="PANTHER" id="PTHR42751:SF3">
    <property type="entry name" value="SODIUM_GLUTAMATE SYMPORTER"/>
    <property type="match status" value="1"/>
</dbReference>
<evidence type="ECO:0000256" key="1">
    <source>
        <dbReference type="ARBA" id="ARBA00004141"/>
    </source>
</evidence>
<reference evidence="8 9" key="1">
    <citation type="submission" date="2017-12" db="EMBL/GenBank/DDBJ databases">
        <title>Genomes of bacteria within cyanobacterial aggregates.</title>
        <authorList>
            <person name="Cai H."/>
        </authorList>
    </citation>
    <scope>NUCLEOTIDE SEQUENCE [LARGE SCALE GENOMIC DNA]</scope>
    <source>
        <strain evidence="8 9">TH16</strain>
    </source>
</reference>
<dbReference type="InterPro" id="IPR006153">
    <property type="entry name" value="Cation/H_exchanger_TM"/>
</dbReference>
<dbReference type="OrthoDB" id="9781411at2"/>
<dbReference type="AlphaFoldDB" id="A0A2K9N704"/>
<accession>A0A2K9N704</accession>
<keyword evidence="5" id="KW-1133">Transmembrane helix</keyword>
<keyword evidence="9" id="KW-1185">Reference proteome</keyword>
<dbReference type="KEGG" id="ncb:C0V82_00260"/>
<dbReference type="RefSeq" id="WP_102110621.1">
    <property type="nucleotide sequence ID" value="NZ_BMGN01000005.1"/>
</dbReference>
<keyword evidence="3" id="KW-0813">Transport</keyword>
<evidence type="ECO:0000256" key="3">
    <source>
        <dbReference type="ARBA" id="ARBA00022448"/>
    </source>
</evidence>
<dbReference type="PANTHER" id="PTHR42751">
    <property type="entry name" value="SODIUM/HYDROGEN EXCHANGER FAMILY/TRKA DOMAIN PROTEIN"/>
    <property type="match status" value="1"/>
</dbReference>
<feature type="domain" description="Cation/H+ exchanger transmembrane" evidence="7">
    <location>
        <begin position="16"/>
        <end position="374"/>
    </location>
</feature>
<sequence length="432" mass="45445">MQHHFDLTGIAIVMSVALLCGLALSRLKQPAIVGYIVAGIVLGPGGFGLVSPSESISALAELGVLMLLFLVGMELSVKAFQAVWKVALAAVACQIGLSLLVTGLAGLLLGWPWPRAIVMGFVMALSGTAVAIKMLEDVGELKTETGRVTVGVLIAQDLAFVPLLLITNGMGSGAGLSAAVFFKLGAAMAALGGLVWFLSRRERLAVPYGEWFKRNHEVIPLAAMAFCFTMAAATGVMGLSAAFGAFVAGFMLGNSDGRAQALRATHPIQSVLIVVFFLSIGLMIDLSFVWSHLGEVLLLLFAVTAVKSAINVGTLHLLGEPWERAFPAGVIMGSLGEFSFVLAAAGLSIGAIDRDAQQMAVTVIALSWLFSPIWLVSARRFHVLAEGGIGSMRGALKQIYRGEIAMINRAAVAFLQGAAALVDAVRQLWTRR</sequence>
<evidence type="ECO:0000259" key="7">
    <source>
        <dbReference type="Pfam" id="PF00999"/>
    </source>
</evidence>